<reference evidence="1 2" key="1">
    <citation type="submission" date="2019-06" db="EMBL/GenBank/DDBJ databases">
        <title>Flavobacteriaceae Paucihalobacterium erythroidium CWB-1, complete genome.</title>
        <authorList>
            <person name="Wu S."/>
        </authorList>
    </citation>
    <scope>NUCLEOTIDE SEQUENCE [LARGE SCALE GENOMIC DNA]</scope>
    <source>
        <strain evidence="1 2">CWB-1</strain>
    </source>
</reference>
<comment type="caution">
    <text evidence="1">The sequence shown here is derived from an EMBL/GenBank/DDBJ whole genome shotgun (WGS) entry which is preliminary data.</text>
</comment>
<evidence type="ECO:0000313" key="1">
    <source>
        <dbReference type="EMBL" id="TPV35758.1"/>
    </source>
</evidence>
<dbReference type="SUPFAM" id="SSF52540">
    <property type="entry name" value="P-loop containing nucleoside triphosphate hydrolases"/>
    <property type="match status" value="1"/>
</dbReference>
<keyword evidence="2" id="KW-1185">Reference proteome</keyword>
<evidence type="ECO:0008006" key="3">
    <source>
        <dbReference type="Google" id="ProtNLM"/>
    </source>
</evidence>
<dbReference type="EMBL" id="VHIQ01000001">
    <property type="protein sequence ID" value="TPV35758.1"/>
    <property type="molecule type" value="Genomic_DNA"/>
</dbReference>
<evidence type="ECO:0000313" key="2">
    <source>
        <dbReference type="Proteomes" id="UP000317332"/>
    </source>
</evidence>
<dbReference type="GO" id="GO:0016020">
    <property type="term" value="C:membrane"/>
    <property type="evidence" value="ECO:0007669"/>
    <property type="project" value="InterPro"/>
</dbReference>
<dbReference type="Proteomes" id="UP000317332">
    <property type="component" value="Unassembled WGS sequence"/>
</dbReference>
<dbReference type="InterPro" id="IPR027417">
    <property type="entry name" value="P-loop_NTPase"/>
</dbReference>
<dbReference type="GO" id="GO:0008146">
    <property type="term" value="F:sulfotransferase activity"/>
    <property type="evidence" value="ECO:0007669"/>
    <property type="project" value="InterPro"/>
</dbReference>
<sequence>MYYILHKKKNLHFLHIGKTGGTAIKHALTKNCDVKHIKIHLHNHKFKLTAVPEGHLCFFAVRNPIDRFISGFYSRQRKGQPKYYSEWSASEAIAFQIFHTPNELARDLYSDNSQKRINAEFAMYSIEHVRSSYWDWFINEEYLLQRKQSIGFVFQQGQLVDDFEEFKRKFKLPVNLHLPDKNTVEAHANDITLDKNLEQQSIDNLTQWYQDEFKFLNIIKTIVK</sequence>
<dbReference type="AlphaFoldDB" id="A0A506PQB5"/>
<protein>
    <recommendedName>
        <fullName evidence="3">Sulfotransferase family protein</fullName>
    </recommendedName>
</protein>
<proteinExistence type="predicted"/>
<gene>
    <name evidence="1" type="ORF">FJ651_02250</name>
</gene>
<dbReference type="OrthoDB" id="288532at2"/>
<name>A0A506PQB5_9FLAO</name>
<accession>A0A506PQB5</accession>
<organism evidence="1 2">
    <name type="scientific">Paucihalobacter ruber</name>
    <dbReference type="NCBI Taxonomy" id="2567861"/>
    <lineage>
        <taxon>Bacteria</taxon>
        <taxon>Pseudomonadati</taxon>
        <taxon>Bacteroidota</taxon>
        <taxon>Flavobacteriia</taxon>
        <taxon>Flavobacteriales</taxon>
        <taxon>Flavobacteriaceae</taxon>
        <taxon>Paucihalobacter</taxon>
    </lineage>
</organism>
<dbReference type="RefSeq" id="WP_140988767.1">
    <property type="nucleotide sequence ID" value="NZ_VHIQ01000001.1"/>
</dbReference>
<dbReference type="InterPro" id="IPR005331">
    <property type="entry name" value="Sulfotransferase"/>
</dbReference>
<dbReference type="Gene3D" id="3.40.50.300">
    <property type="entry name" value="P-loop containing nucleotide triphosphate hydrolases"/>
    <property type="match status" value="1"/>
</dbReference>
<dbReference type="Pfam" id="PF03567">
    <property type="entry name" value="Sulfotransfer_2"/>
    <property type="match status" value="1"/>
</dbReference>